<reference evidence="3" key="1">
    <citation type="journal article" date="2013" name="Nature">
        <title>Pan genome of the phytoplankton Emiliania underpins its global distribution.</title>
        <authorList>
            <person name="Read B.A."/>
            <person name="Kegel J."/>
            <person name="Klute M.J."/>
            <person name="Kuo A."/>
            <person name="Lefebvre S.C."/>
            <person name="Maumus F."/>
            <person name="Mayer C."/>
            <person name="Miller J."/>
            <person name="Monier A."/>
            <person name="Salamov A."/>
            <person name="Young J."/>
            <person name="Aguilar M."/>
            <person name="Claverie J.M."/>
            <person name="Frickenhaus S."/>
            <person name="Gonzalez K."/>
            <person name="Herman E.K."/>
            <person name="Lin Y.C."/>
            <person name="Napier J."/>
            <person name="Ogata H."/>
            <person name="Sarno A.F."/>
            <person name="Shmutz J."/>
            <person name="Schroeder D."/>
            <person name="de Vargas C."/>
            <person name="Verret F."/>
            <person name="von Dassow P."/>
            <person name="Valentin K."/>
            <person name="Van de Peer Y."/>
            <person name="Wheeler G."/>
            <person name="Dacks J.B."/>
            <person name="Delwiche C.F."/>
            <person name="Dyhrman S.T."/>
            <person name="Glockner G."/>
            <person name="John U."/>
            <person name="Richards T."/>
            <person name="Worden A.Z."/>
            <person name="Zhang X."/>
            <person name="Grigoriev I.V."/>
            <person name="Allen A.E."/>
            <person name="Bidle K."/>
            <person name="Borodovsky M."/>
            <person name="Bowler C."/>
            <person name="Brownlee C."/>
            <person name="Cock J.M."/>
            <person name="Elias M."/>
            <person name="Gladyshev V.N."/>
            <person name="Groth M."/>
            <person name="Guda C."/>
            <person name="Hadaegh A."/>
            <person name="Iglesias-Rodriguez M.D."/>
            <person name="Jenkins J."/>
            <person name="Jones B.M."/>
            <person name="Lawson T."/>
            <person name="Leese F."/>
            <person name="Lindquist E."/>
            <person name="Lobanov A."/>
            <person name="Lomsadze A."/>
            <person name="Malik S.B."/>
            <person name="Marsh M.E."/>
            <person name="Mackinder L."/>
            <person name="Mock T."/>
            <person name="Mueller-Roeber B."/>
            <person name="Pagarete A."/>
            <person name="Parker M."/>
            <person name="Probert I."/>
            <person name="Quesneville H."/>
            <person name="Raines C."/>
            <person name="Rensing S.A."/>
            <person name="Riano-Pachon D.M."/>
            <person name="Richier S."/>
            <person name="Rokitta S."/>
            <person name="Shiraiwa Y."/>
            <person name="Soanes D.M."/>
            <person name="van der Giezen M."/>
            <person name="Wahlund T.M."/>
            <person name="Williams B."/>
            <person name="Wilson W."/>
            <person name="Wolfe G."/>
            <person name="Wurch L.L."/>
        </authorList>
    </citation>
    <scope>NUCLEOTIDE SEQUENCE</scope>
</reference>
<organism evidence="2 3">
    <name type="scientific">Emiliania huxleyi (strain CCMP1516)</name>
    <dbReference type="NCBI Taxonomy" id="280463"/>
    <lineage>
        <taxon>Eukaryota</taxon>
        <taxon>Haptista</taxon>
        <taxon>Haptophyta</taxon>
        <taxon>Prymnesiophyceae</taxon>
        <taxon>Isochrysidales</taxon>
        <taxon>Noelaerhabdaceae</taxon>
        <taxon>Emiliania</taxon>
    </lineage>
</organism>
<feature type="region of interest" description="Disordered" evidence="1">
    <location>
        <begin position="38"/>
        <end position="103"/>
    </location>
</feature>
<feature type="region of interest" description="Disordered" evidence="1">
    <location>
        <begin position="117"/>
        <end position="171"/>
    </location>
</feature>
<evidence type="ECO:0000256" key="1">
    <source>
        <dbReference type="SAM" id="MobiDB-lite"/>
    </source>
</evidence>
<dbReference type="RefSeq" id="XP_005762327.1">
    <property type="nucleotide sequence ID" value="XM_005762270.1"/>
</dbReference>
<feature type="compositionally biased region" description="Low complexity" evidence="1">
    <location>
        <begin position="49"/>
        <end position="63"/>
    </location>
</feature>
<dbReference type="Proteomes" id="UP000013827">
    <property type="component" value="Unassembled WGS sequence"/>
</dbReference>
<reference evidence="2" key="2">
    <citation type="submission" date="2024-10" db="UniProtKB">
        <authorList>
            <consortium name="EnsemblProtists"/>
        </authorList>
    </citation>
    <scope>IDENTIFICATION</scope>
</reference>
<protein>
    <submittedName>
        <fullName evidence="2">Uncharacterized protein</fullName>
    </submittedName>
</protein>
<dbReference type="EnsemblProtists" id="EOD09898">
    <property type="protein sequence ID" value="EOD09898"/>
    <property type="gene ID" value="EMIHUDRAFT_248608"/>
</dbReference>
<dbReference type="KEGG" id="ehx:EMIHUDRAFT_248608"/>
<dbReference type="AlphaFoldDB" id="A0A0D3IF63"/>
<name>A0A0D3IF63_EMIH1</name>
<feature type="compositionally biased region" description="Pro residues" evidence="1">
    <location>
        <begin position="86"/>
        <end position="98"/>
    </location>
</feature>
<dbReference type="HOGENOM" id="CLU_1565799_0_0_1"/>
<proteinExistence type="predicted"/>
<evidence type="ECO:0000313" key="2">
    <source>
        <dbReference type="EnsemblProtists" id="EOD09898"/>
    </source>
</evidence>
<sequence length="171" mass="17572">MRWRDVTRAPRTSLVWIVCAVSNDVFAGLFTAIHDLPAQGAPDQPRPTTPGASTGTSSSAPLTPERPRLRCGAAGCVGEGSRPSPSESPPEAPAPPPDWRLDWRQFAPVLVARPGADASLGCGDGPAGSSSDSPTTDGGLGRSMLKPSAAAAAGAWQRVRQGTPHSDTVVV</sequence>
<dbReference type="PaxDb" id="2903-EOD09898"/>
<evidence type="ECO:0000313" key="3">
    <source>
        <dbReference type="Proteomes" id="UP000013827"/>
    </source>
</evidence>
<keyword evidence="3" id="KW-1185">Reference proteome</keyword>
<dbReference type="GeneID" id="17256050"/>
<feature type="compositionally biased region" description="Low complexity" evidence="1">
    <location>
        <begin position="127"/>
        <end position="137"/>
    </location>
</feature>
<accession>A0A0D3IF63</accession>